<sequence>MKVMIGMLIQQAAVQVLSHAASVIPDPPPAAPVGSGAIATLFSWLKWGALTCCGGAAVIGGCMIAAGNTSRRAEMAERGKVTLFSSVIGAVVVGVAVGLITASYGLS</sequence>
<comment type="caution">
    <text evidence="2">The sequence shown here is derived from an EMBL/GenBank/DDBJ whole genome shotgun (WGS) entry which is preliminary data.</text>
</comment>
<dbReference type="RefSeq" id="WP_194922733.1">
    <property type="nucleotide sequence ID" value="NZ_JAAFYZ010000020.1"/>
</dbReference>
<accession>A0ABS5KLL4</accession>
<evidence type="ECO:0000256" key="1">
    <source>
        <dbReference type="SAM" id="Phobius"/>
    </source>
</evidence>
<protein>
    <recommendedName>
        <fullName evidence="4">Integral membrane protein</fullName>
    </recommendedName>
</protein>
<dbReference type="Proteomes" id="UP000730482">
    <property type="component" value="Unassembled WGS sequence"/>
</dbReference>
<evidence type="ECO:0008006" key="4">
    <source>
        <dbReference type="Google" id="ProtNLM"/>
    </source>
</evidence>
<feature type="transmembrane region" description="Helical" evidence="1">
    <location>
        <begin position="81"/>
        <end position="106"/>
    </location>
</feature>
<evidence type="ECO:0000313" key="3">
    <source>
        <dbReference type="Proteomes" id="UP000730482"/>
    </source>
</evidence>
<evidence type="ECO:0000313" key="2">
    <source>
        <dbReference type="EMBL" id="MBS2546909.1"/>
    </source>
</evidence>
<keyword evidence="3" id="KW-1185">Reference proteome</keyword>
<proteinExistence type="predicted"/>
<gene>
    <name evidence="2" type="ORF">KGQ19_08500</name>
</gene>
<name>A0ABS5KLL4_9ACTN</name>
<dbReference type="EMBL" id="JAAFYZ010000020">
    <property type="protein sequence ID" value="MBS2546909.1"/>
    <property type="molecule type" value="Genomic_DNA"/>
</dbReference>
<keyword evidence="1" id="KW-1133">Transmembrane helix</keyword>
<feature type="transmembrane region" description="Helical" evidence="1">
    <location>
        <begin position="44"/>
        <end position="69"/>
    </location>
</feature>
<keyword evidence="1" id="KW-0472">Membrane</keyword>
<keyword evidence="1" id="KW-0812">Transmembrane</keyword>
<reference evidence="2 3" key="1">
    <citation type="submission" date="2020-02" db="EMBL/GenBank/DDBJ databases">
        <title>Acidophilic actinobacteria isolated from forest soil.</title>
        <authorList>
            <person name="Golinska P."/>
        </authorList>
    </citation>
    <scope>NUCLEOTIDE SEQUENCE [LARGE SCALE GENOMIC DNA]</scope>
    <source>
        <strain evidence="2 3">NL8</strain>
    </source>
</reference>
<organism evidence="2 3">
    <name type="scientific">Catenulispora pinistramenti</name>
    <dbReference type="NCBI Taxonomy" id="2705254"/>
    <lineage>
        <taxon>Bacteria</taxon>
        <taxon>Bacillati</taxon>
        <taxon>Actinomycetota</taxon>
        <taxon>Actinomycetes</taxon>
        <taxon>Catenulisporales</taxon>
        <taxon>Catenulisporaceae</taxon>
        <taxon>Catenulispora</taxon>
    </lineage>
</organism>